<evidence type="ECO:0000313" key="2">
    <source>
        <dbReference type="EMBL" id="APA99068.1"/>
    </source>
</evidence>
<evidence type="ECO:0000313" key="3">
    <source>
        <dbReference type="EMBL" id="GAP27773.1"/>
    </source>
</evidence>
<organism evidence="3 4">
    <name type="scientific">Nocardia seriolae</name>
    <dbReference type="NCBI Taxonomy" id="37332"/>
    <lineage>
        <taxon>Bacteria</taxon>
        <taxon>Bacillati</taxon>
        <taxon>Actinomycetota</taxon>
        <taxon>Actinomycetes</taxon>
        <taxon>Mycobacteriales</taxon>
        <taxon>Nocardiaceae</taxon>
        <taxon>Nocardia</taxon>
    </lineage>
</organism>
<dbReference type="InterPro" id="IPR010982">
    <property type="entry name" value="Lambda_DNA-bd_dom_sf"/>
</dbReference>
<evidence type="ECO:0000313" key="4">
    <source>
        <dbReference type="Proteomes" id="UP000037179"/>
    </source>
</evidence>
<dbReference type="Proteomes" id="UP000180166">
    <property type="component" value="Chromosome"/>
</dbReference>
<proteinExistence type="predicted"/>
<keyword evidence="4" id="KW-1185">Reference proteome</keyword>
<reference evidence="4" key="1">
    <citation type="submission" date="2015-07" db="EMBL/GenBank/DDBJ databases">
        <title>Nocardia seriolae U-1 whole genome shotgun sequence.</title>
        <authorList>
            <person name="Imajoh M."/>
            <person name="Fukumoto Y."/>
            <person name="Sukeda M."/>
            <person name="Yamane J."/>
            <person name="Yamasaki K."/>
            <person name="Shimizu M."/>
            <person name="Ohnishi K."/>
            <person name="Oshima S."/>
        </authorList>
    </citation>
    <scope>NUCLEOTIDE SEQUENCE [LARGE SCALE GENOMIC DNA]</scope>
    <source>
        <strain evidence="4">U-1</strain>
    </source>
</reference>
<dbReference type="EMBL" id="CP017839">
    <property type="protein sequence ID" value="APA99068.1"/>
    <property type="molecule type" value="Genomic_DNA"/>
</dbReference>
<dbReference type="AlphaFoldDB" id="A0A0B8N1H7"/>
<dbReference type="EMBL" id="BBYQ01000023">
    <property type="protein sequence ID" value="GAP27773.1"/>
    <property type="molecule type" value="Genomic_DNA"/>
</dbReference>
<dbReference type="OrthoDB" id="5196639at2"/>
<dbReference type="PROSITE" id="PS50943">
    <property type="entry name" value="HTH_CROC1"/>
    <property type="match status" value="1"/>
</dbReference>
<protein>
    <submittedName>
        <fullName evidence="3">XRE family transcriptional regulator</fullName>
    </submittedName>
</protein>
<dbReference type="GO" id="GO:0003677">
    <property type="term" value="F:DNA binding"/>
    <property type="evidence" value="ECO:0007669"/>
    <property type="project" value="InterPro"/>
</dbReference>
<evidence type="ECO:0000313" key="5">
    <source>
        <dbReference type="Proteomes" id="UP000180166"/>
    </source>
</evidence>
<accession>A0A0B8N1H7</accession>
<dbReference type="SUPFAM" id="SSF47413">
    <property type="entry name" value="lambda repressor-like DNA-binding domains"/>
    <property type="match status" value="1"/>
</dbReference>
<dbReference type="InterPro" id="IPR001387">
    <property type="entry name" value="Cro/C1-type_HTH"/>
</dbReference>
<dbReference type="Gene3D" id="1.10.260.40">
    <property type="entry name" value="lambda repressor-like DNA-binding domains"/>
    <property type="match status" value="1"/>
</dbReference>
<dbReference type="CDD" id="cd00093">
    <property type="entry name" value="HTH_XRE"/>
    <property type="match status" value="1"/>
</dbReference>
<reference evidence="2 5" key="3">
    <citation type="submission" date="2016-10" db="EMBL/GenBank/DDBJ databases">
        <title>Genome sequence of Nocardia seriolae strain EM150506, isolated from Anguila japonica.</title>
        <authorList>
            <person name="Han H.-J."/>
        </authorList>
    </citation>
    <scope>NUCLEOTIDE SEQUENCE [LARGE SCALE GENOMIC DNA]</scope>
    <source>
        <strain evidence="2 5">EM150506</strain>
    </source>
</reference>
<gene>
    <name evidence="2" type="ORF">NS506_05022</name>
    <name evidence="3" type="ORF">NSK11_contig00023-0022</name>
</gene>
<reference evidence="3 4" key="2">
    <citation type="journal article" date="2016" name="Genome Announc.">
        <title>Draft Genome Sequence of Erythromycin- and Oxytetracycline-Sensitive Nocardia seriolae Strain U-1 (NBRC 110359).</title>
        <authorList>
            <person name="Imajoh M."/>
            <person name="Sukeda M."/>
            <person name="Shimizu M."/>
            <person name="Yamane J."/>
            <person name="Ohnishi K."/>
            <person name="Oshima S."/>
        </authorList>
    </citation>
    <scope>NUCLEOTIDE SEQUENCE [LARGE SCALE GENOMIC DNA]</scope>
    <source>
        <strain evidence="3 4">U-1</strain>
    </source>
</reference>
<dbReference type="SMART" id="SM00530">
    <property type="entry name" value="HTH_XRE"/>
    <property type="match status" value="1"/>
</dbReference>
<dbReference type="KEGG" id="nsr:NS506_05022"/>
<dbReference type="RefSeq" id="WP_033086739.1">
    <property type="nucleotide sequence ID" value="NZ_AP017900.1"/>
</dbReference>
<dbReference type="GeneID" id="93374601"/>
<evidence type="ECO:0000259" key="1">
    <source>
        <dbReference type="PROSITE" id="PS50943"/>
    </source>
</evidence>
<dbReference type="Proteomes" id="UP000037179">
    <property type="component" value="Unassembled WGS sequence"/>
</dbReference>
<feature type="domain" description="HTH cro/C1-type" evidence="1">
    <location>
        <begin position="21"/>
        <end position="74"/>
    </location>
</feature>
<sequence>MVRLPLTPAQLEAGRRLGAALRAARANRDLLEVAASAGISPETLRKIESGRLPTPAFGTVVALSRTLGIPLDELADSWQPGGEHRTAS</sequence>
<dbReference type="Pfam" id="PF01381">
    <property type="entry name" value="HTH_3"/>
    <property type="match status" value="1"/>
</dbReference>
<name>A0A0B8N1H7_9NOCA</name>